<keyword evidence="1" id="KW-1133">Transmembrane helix</keyword>
<reference evidence="2" key="1">
    <citation type="submission" date="2021-02" db="EMBL/GenBank/DDBJ databases">
        <title>Psilocybe cubensis genome.</title>
        <authorList>
            <person name="Mckernan K.J."/>
            <person name="Crawford S."/>
            <person name="Trippe A."/>
            <person name="Kane L.T."/>
            <person name="Mclaughlin S."/>
        </authorList>
    </citation>
    <scope>NUCLEOTIDE SEQUENCE [LARGE SCALE GENOMIC DNA]</scope>
    <source>
        <strain evidence="2">MGC-MH-2018</strain>
    </source>
</reference>
<evidence type="ECO:0000256" key="1">
    <source>
        <dbReference type="SAM" id="Phobius"/>
    </source>
</evidence>
<name>A0A8H7Y1D1_PSICU</name>
<keyword evidence="1" id="KW-0472">Membrane</keyword>
<organism evidence="2">
    <name type="scientific">Psilocybe cubensis</name>
    <name type="common">Psychedelic mushroom</name>
    <name type="synonym">Stropharia cubensis</name>
    <dbReference type="NCBI Taxonomy" id="181762"/>
    <lineage>
        <taxon>Eukaryota</taxon>
        <taxon>Fungi</taxon>
        <taxon>Dikarya</taxon>
        <taxon>Basidiomycota</taxon>
        <taxon>Agaricomycotina</taxon>
        <taxon>Agaricomycetes</taxon>
        <taxon>Agaricomycetidae</taxon>
        <taxon>Agaricales</taxon>
        <taxon>Agaricineae</taxon>
        <taxon>Strophariaceae</taxon>
        <taxon>Psilocybe</taxon>
    </lineage>
</organism>
<dbReference type="AlphaFoldDB" id="A0A8H7Y1D1"/>
<dbReference type="Gene3D" id="2.60.120.260">
    <property type="entry name" value="Galactose-binding domain-like"/>
    <property type="match status" value="1"/>
</dbReference>
<proteinExistence type="predicted"/>
<accession>A0A8H7Y1D1</accession>
<sequence length="384" mass="41561">MSYWIFVDDANPAINYVGPWIPDHGSQDTVGTFGLPVMNTLHGVATDASLSYAFKGTSVQIIGTLQYSNVSGPVTNPSWECFVDSIAIPVQTYAGAESRLVLCHQDVLLDEVEHTITLNVHVSNERMFWFDAISYLPSSSVSLDGALLTMDVPGPNMQFSPGWSKSEFGYVTSTPGLTFQFNFSGITLLWIGYYDQRLPNATSSGSYTIDDGDEIMFLLNGSLASFTGNLYNQIFFQTPLLSSGIHNLQVTFNGNSQSTPLTLNGIYIQNGTSSTTNSTSTPPSFTTPISNSIFGISTSTISTVLVNFTSTMSTITSNMPREAESPSLHPNSPNQAHYIAPIVGGIIGGLAILTACILGAIYIRKRRSRLSFRTISPLHSIEPI</sequence>
<feature type="transmembrane region" description="Helical" evidence="1">
    <location>
        <begin position="338"/>
        <end position="363"/>
    </location>
</feature>
<gene>
    <name evidence="2" type="ORF">JR316_003999</name>
</gene>
<keyword evidence="1" id="KW-0812">Transmembrane</keyword>
<dbReference type="EMBL" id="JAFIQS010000003">
    <property type="protein sequence ID" value="KAG5171910.1"/>
    <property type="molecule type" value="Genomic_DNA"/>
</dbReference>
<evidence type="ECO:0000313" key="2">
    <source>
        <dbReference type="EMBL" id="KAG5171910.1"/>
    </source>
</evidence>
<protein>
    <submittedName>
        <fullName evidence="2">Uncharacterized protein</fullName>
    </submittedName>
</protein>
<comment type="caution">
    <text evidence="2">The sequence shown here is derived from an EMBL/GenBank/DDBJ whole genome shotgun (WGS) entry which is preliminary data.</text>
</comment>
<dbReference type="OrthoDB" id="3052647at2759"/>